<dbReference type="Pfam" id="PF03690">
    <property type="entry name" value="MYG1_exonuc"/>
    <property type="match status" value="1"/>
</dbReference>
<evidence type="ECO:0000313" key="2">
    <source>
        <dbReference type="EMBL" id="CED82380.1"/>
    </source>
</evidence>
<accession>A0A0F7SPG7</accession>
<comment type="similarity">
    <text evidence="1">Belongs to the MYG1 family.</text>
</comment>
<dbReference type="InterPro" id="IPR003226">
    <property type="entry name" value="MYG1_exonuclease"/>
</dbReference>
<dbReference type="PANTHER" id="PTHR11215">
    <property type="entry name" value="METAL DEPENDENT HYDROLASE - RELATED"/>
    <property type="match status" value="1"/>
</dbReference>
<evidence type="ECO:0000256" key="1">
    <source>
        <dbReference type="ARBA" id="ARBA00010105"/>
    </source>
</evidence>
<organism evidence="2">
    <name type="scientific">Phaffia rhodozyma</name>
    <name type="common">Yeast</name>
    <name type="synonym">Xanthophyllomyces dendrorhous</name>
    <dbReference type="NCBI Taxonomy" id="264483"/>
    <lineage>
        <taxon>Eukaryota</taxon>
        <taxon>Fungi</taxon>
        <taxon>Dikarya</taxon>
        <taxon>Basidiomycota</taxon>
        <taxon>Agaricomycotina</taxon>
        <taxon>Tremellomycetes</taxon>
        <taxon>Cystofilobasidiales</taxon>
        <taxon>Mrakiaceae</taxon>
        <taxon>Phaffia</taxon>
    </lineage>
</organism>
<dbReference type="EMBL" id="LN483124">
    <property type="protein sequence ID" value="CED82380.1"/>
    <property type="molecule type" value="Genomic_DNA"/>
</dbReference>
<sequence length="342" mass="37704">MSAVHIEKKAKLAGEPLVIGTHSGTFHCDEALAVFMLKLLPQYKDASVVRTRDPATLDTCDIVVDVGGVYDESVHRYDHHQRGFTEVFGQGFNTKLSSAGLVYKHFGKDILSQVTSVPVSDPSIQTLHLKLYEAFIEAIDGIDNGVSQYVTSEPARYRSSTDLSSRVGGLNPRWNEKSDNSILDEKFQVASALTGSEFLSKLSYLHEAWLPARSLVQAAFEKRTSVHPSGKVIVFEDFAPWKEHLFNVEEDAGIKDEDKPLYVLYPDEAANAWRIQAIPKSGESFESRKAMPEPWRGVRDQELSGLIGIDGCIFCHAAGFIGGNKTFEGALKMADASLAYSS</sequence>
<protein>
    <submittedName>
        <fullName evidence="2">Predicted metal-binding protein</fullName>
    </submittedName>
</protein>
<name>A0A0F7SPG7_PHARH</name>
<reference evidence="2" key="1">
    <citation type="submission" date="2014-08" db="EMBL/GenBank/DDBJ databases">
        <authorList>
            <person name="Sharma Rahul"/>
            <person name="Thines Marco"/>
        </authorList>
    </citation>
    <scope>NUCLEOTIDE SEQUENCE</scope>
</reference>
<dbReference type="GO" id="GO:0005737">
    <property type="term" value="C:cytoplasm"/>
    <property type="evidence" value="ECO:0007669"/>
    <property type="project" value="TreeGrafter"/>
</dbReference>
<dbReference type="GO" id="GO:0005634">
    <property type="term" value="C:nucleus"/>
    <property type="evidence" value="ECO:0007669"/>
    <property type="project" value="TreeGrafter"/>
</dbReference>
<dbReference type="PANTHER" id="PTHR11215:SF1">
    <property type="entry name" value="MYG1 EXONUCLEASE"/>
    <property type="match status" value="1"/>
</dbReference>
<proteinExistence type="inferred from homology"/>
<dbReference type="AlphaFoldDB" id="A0A0F7SPG7"/>